<sequence>MANAPRTRILQLAKLVAADLRRGEMTTGLQTVGVALSENPDAVIVVLDLLIKEVVKKRPNDALCEALLFMVGQALDETRMALEGGSEPAMNLVVEVQQKLVTAAESGLLPPEVMMVVGQQFAAAKLDLGDELRALMLALSEQAAAHGPALSPDDITSHYAAMAEALGHDPFLIHGQISEQLAAFPDDQRVVIVGSFVASEVASMRDATLGWLLDPSPAVVKQVAQSLLAVAQNGGLSAESVERLVLMRPWLAEDVQVILDAAIRACRQRGLQPAAKPSVQITSITVSGCDGAGAQSAFVILKRGRKLALASLLVKQGFGVRDAWMRDDLSRHEIDLLLAEIAYQTDPFDGSPEILQGVIAHRLADNLERNEPPPFGLVQFLEAVSPVQVRPDRMATEALIDDLLDGVPDERQSGKAIATALADSKLWPKEYSFLQSWFEQGEAVAASLHTAKTKKQREEAVLRDILPQRRGCWAELLAWTAKAAEDEVEGEECIDFALVARELLRGRPLTEIPLANWIAKNTVAALSGR</sequence>
<gene>
    <name evidence="1" type="ORF">QWZ18_05855</name>
</gene>
<reference evidence="2" key="1">
    <citation type="journal article" date="2019" name="Int. J. Syst. Evol. Microbiol.">
        <title>The Global Catalogue of Microorganisms (GCM) 10K type strain sequencing project: providing services to taxonomists for standard genome sequencing and annotation.</title>
        <authorList>
            <consortium name="The Broad Institute Genomics Platform"/>
            <consortium name="The Broad Institute Genome Sequencing Center for Infectious Disease"/>
            <person name="Wu L."/>
            <person name="Ma J."/>
        </authorList>
    </citation>
    <scope>NUCLEOTIDE SEQUENCE [LARGE SCALE GENOMIC DNA]</scope>
    <source>
        <strain evidence="2">CECT 7806</strain>
    </source>
</reference>
<protein>
    <submittedName>
        <fullName evidence="1">Uncharacterized protein</fullName>
    </submittedName>
</protein>
<name>A0ABT8AL85_9HYPH</name>
<proteinExistence type="predicted"/>
<comment type="caution">
    <text evidence="1">The sequence shown here is derived from an EMBL/GenBank/DDBJ whole genome shotgun (WGS) entry which is preliminary data.</text>
</comment>
<organism evidence="1 2">
    <name type="scientific">Methylobacterium longum</name>
    <dbReference type="NCBI Taxonomy" id="767694"/>
    <lineage>
        <taxon>Bacteria</taxon>
        <taxon>Pseudomonadati</taxon>
        <taxon>Pseudomonadota</taxon>
        <taxon>Alphaproteobacteria</taxon>
        <taxon>Hyphomicrobiales</taxon>
        <taxon>Methylobacteriaceae</taxon>
        <taxon>Methylobacterium</taxon>
    </lineage>
</organism>
<accession>A0ABT8AL85</accession>
<dbReference type="RefSeq" id="WP_238289785.1">
    <property type="nucleotide sequence ID" value="NZ_BPQS01000017.1"/>
</dbReference>
<evidence type="ECO:0000313" key="1">
    <source>
        <dbReference type="EMBL" id="MDN3570149.1"/>
    </source>
</evidence>
<evidence type="ECO:0000313" key="2">
    <source>
        <dbReference type="Proteomes" id="UP001244297"/>
    </source>
</evidence>
<dbReference type="Proteomes" id="UP001244297">
    <property type="component" value="Unassembled WGS sequence"/>
</dbReference>
<keyword evidence="2" id="KW-1185">Reference proteome</keyword>
<dbReference type="EMBL" id="JAUFPT010000016">
    <property type="protein sequence ID" value="MDN3570149.1"/>
    <property type="molecule type" value="Genomic_DNA"/>
</dbReference>